<organism evidence="1 2">
    <name type="scientific">Magnetospirillum molischianum DSM 120</name>
    <dbReference type="NCBI Taxonomy" id="1150626"/>
    <lineage>
        <taxon>Bacteria</taxon>
        <taxon>Pseudomonadati</taxon>
        <taxon>Pseudomonadota</taxon>
        <taxon>Alphaproteobacteria</taxon>
        <taxon>Rhodospirillales</taxon>
        <taxon>Rhodospirillaceae</taxon>
        <taxon>Magnetospirillum</taxon>
    </lineage>
</organism>
<evidence type="ECO:0000313" key="1">
    <source>
        <dbReference type="EMBL" id="CCG41581.1"/>
    </source>
</evidence>
<keyword evidence="2" id="KW-1185">Reference proteome</keyword>
<sequence length="66" mass="7402">MSARILKLPRTDAGRAELRAALNPKSSADFRAYLVETFDWDEEAVEMVRMGISEYPAAALLVREAM</sequence>
<dbReference type="AlphaFoldDB" id="H8FT93"/>
<gene>
    <name evidence="1" type="ORF">PHAMO_280115</name>
</gene>
<name>H8FT93_MAGML</name>
<dbReference type="STRING" id="1150626.PHAMO_280115"/>
<dbReference type="Proteomes" id="UP000004169">
    <property type="component" value="Unassembled WGS sequence"/>
</dbReference>
<evidence type="ECO:0000313" key="2">
    <source>
        <dbReference type="Proteomes" id="UP000004169"/>
    </source>
</evidence>
<proteinExistence type="predicted"/>
<dbReference type="RefSeq" id="WP_002728803.1">
    <property type="nucleotide sequence ID" value="NZ_CAHP01000021.1"/>
</dbReference>
<protein>
    <submittedName>
        <fullName evidence="1">Uncharacterized protein</fullName>
    </submittedName>
</protein>
<accession>H8FT93</accession>
<dbReference type="EMBL" id="CAHP01000021">
    <property type="protein sequence ID" value="CCG41581.1"/>
    <property type="molecule type" value="Genomic_DNA"/>
</dbReference>
<reference evidence="1 2" key="1">
    <citation type="journal article" date="2012" name="J. Bacteriol.">
        <title>Draft Genome Sequence of the Purple Photosynthetic Bacterium Phaeospirillum molischianum DSM120, a Particularly Versatile Bacterium.</title>
        <authorList>
            <person name="Duquesne K."/>
            <person name="Prima V."/>
            <person name="Ji B."/>
            <person name="Rouy Z."/>
            <person name="Medigue C."/>
            <person name="Talla E."/>
            <person name="Sturgis J.N."/>
        </authorList>
    </citation>
    <scope>NUCLEOTIDE SEQUENCE [LARGE SCALE GENOMIC DNA]</scope>
    <source>
        <strain evidence="2">DSM120</strain>
    </source>
</reference>
<comment type="caution">
    <text evidence="1">The sequence shown here is derived from an EMBL/GenBank/DDBJ whole genome shotgun (WGS) entry which is preliminary data.</text>
</comment>